<evidence type="ECO:0000313" key="2">
    <source>
        <dbReference type="EMBL" id="MBD8038726.1"/>
    </source>
</evidence>
<organism evidence="2 3">
    <name type="scientific">Solibacillus faecavium</name>
    <dbReference type="NCBI Taxonomy" id="2762221"/>
    <lineage>
        <taxon>Bacteria</taxon>
        <taxon>Bacillati</taxon>
        <taxon>Bacillota</taxon>
        <taxon>Bacilli</taxon>
        <taxon>Bacillales</taxon>
        <taxon>Caryophanaceae</taxon>
        <taxon>Solibacillus</taxon>
    </lineage>
</organism>
<protein>
    <submittedName>
        <fullName evidence="2">Uncharacterized protein</fullName>
    </submittedName>
</protein>
<keyword evidence="3" id="KW-1185">Reference proteome</keyword>
<reference evidence="2 3" key="1">
    <citation type="submission" date="2020-08" db="EMBL/GenBank/DDBJ databases">
        <title>A Genomic Blueprint of the Chicken Gut Microbiome.</title>
        <authorList>
            <person name="Gilroy R."/>
            <person name="Ravi A."/>
            <person name="Getino M."/>
            <person name="Pursley I."/>
            <person name="Horton D.L."/>
            <person name="Alikhan N.-F."/>
            <person name="Baker D."/>
            <person name="Gharbi K."/>
            <person name="Hall N."/>
            <person name="Watson M."/>
            <person name="Adriaenssens E.M."/>
            <person name="Foster-Nyarko E."/>
            <person name="Jarju S."/>
            <person name="Secka A."/>
            <person name="Antonio M."/>
            <person name="Oren A."/>
            <person name="Chaudhuri R."/>
            <person name="La Ragione R.M."/>
            <person name="Hildebrand F."/>
            <person name="Pallen M.J."/>
        </authorList>
    </citation>
    <scope>NUCLEOTIDE SEQUENCE [LARGE SCALE GENOMIC DNA]</scope>
    <source>
        <strain evidence="2 3">A46</strain>
    </source>
</reference>
<evidence type="ECO:0000313" key="3">
    <source>
        <dbReference type="Proteomes" id="UP000619101"/>
    </source>
</evidence>
<evidence type="ECO:0000256" key="1">
    <source>
        <dbReference type="SAM" id="MobiDB-lite"/>
    </source>
</evidence>
<proteinExistence type="predicted"/>
<accession>A0ABR8Y3J7</accession>
<sequence>MKNKEIKKLNKTSAFKSKTNSPIKSAKETYLNSLNNVENNFKSTSNLKNSTKKKIAHTPKGMSDQEYKKLGVYLTHHKAYKRCFNCVNFTSKVCGALNKIEVSENHACKKFNGYKTYQGGAFSPR</sequence>
<feature type="region of interest" description="Disordered" evidence="1">
    <location>
        <begin position="41"/>
        <end position="60"/>
    </location>
</feature>
<feature type="compositionally biased region" description="Polar residues" evidence="1">
    <location>
        <begin position="11"/>
        <end position="22"/>
    </location>
</feature>
<dbReference type="RefSeq" id="WP_191701789.1">
    <property type="nucleotide sequence ID" value="NZ_JACSPZ010000014.1"/>
</dbReference>
<gene>
    <name evidence="2" type="ORF">H9635_18435</name>
</gene>
<comment type="caution">
    <text evidence="2">The sequence shown here is derived from an EMBL/GenBank/DDBJ whole genome shotgun (WGS) entry which is preliminary data.</text>
</comment>
<name>A0ABR8Y3J7_9BACL</name>
<dbReference type="Proteomes" id="UP000619101">
    <property type="component" value="Unassembled WGS sequence"/>
</dbReference>
<dbReference type="EMBL" id="JACSPZ010000014">
    <property type="protein sequence ID" value="MBD8038726.1"/>
    <property type="molecule type" value="Genomic_DNA"/>
</dbReference>
<feature type="region of interest" description="Disordered" evidence="1">
    <location>
        <begin position="1"/>
        <end position="22"/>
    </location>
</feature>